<dbReference type="Proteomes" id="UP001231941">
    <property type="component" value="Unassembled WGS sequence"/>
</dbReference>
<name>A0ABT9IZ31_9BACL</name>
<accession>A0ABT9IZ31</accession>
<comment type="caution">
    <text evidence="1">The sequence shown here is derived from an EMBL/GenBank/DDBJ whole genome shotgun (WGS) entry which is preliminary data.</text>
</comment>
<organism evidence="1 2">
    <name type="scientific">Chengkuizengella axinellae</name>
    <dbReference type="NCBI Taxonomy" id="3064388"/>
    <lineage>
        <taxon>Bacteria</taxon>
        <taxon>Bacillati</taxon>
        <taxon>Bacillota</taxon>
        <taxon>Bacilli</taxon>
        <taxon>Bacillales</taxon>
        <taxon>Paenibacillaceae</taxon>
        <taxon>Chengkuizengella</taxon>
    </lineage>
</organism>
<evidence type="ECO:0000313" key="1">
    <source>
        <dbReference type="EMBL" id="MDP5274626.1"/>
    </source>
</evidence>
<evidence type="ECO:0008006" key="3">
    <source>
        <dbReference type="Google" id="ProtNLM"/>
    </source>
</evidence>
<reference evidence="1 2" key="1">
    <citation type="submission" date="2023-08" db="EMBL/GenBank/DDBJ databases">
        <authorList>
            <person name="Park J.-S."/>
        </authorList>
    </citation>
    <scope>NUCLEOTIDE SEQUENCE [LARGE SCALE GENOMIC DNA]</scope>
    <source>
        <strain evidence="1 2">2205SS18-9</strain>
    </source>
</reference>
<sequence>MIRKMHIITTIALILTVLYFGVLSYVEDRNKPSISSILVLEKDIIDNKFQVKAKFLYDLKNPFIFELNNETSWYLLEESQFYTITYRHDELFSDAEILHIYSETEENLILIE</sequence>
<proteinExistence type="predicted"/>
<keyword evidence="2" id="KW-1185">Reference proteome</keyword>
<protein>
    <recommendedName>
        <fullName evidence="3">DUF3139 domain-containing protein</fullName>
    </recommendedName>
</protein>
<dbReference type="RefSeq" id="WP_305991928.1">
    <property type="nucleotide sequence ID" value="NZ_JAVAMP010000003.1"/>
</dbReference>
<gene>
    <name evidence="1" type="ORF">Q5Y73_10935</name>
</gene>
<evidence type="ECO:0000313" key="2">
    <source>
        <dbReference type="Proteomes" id="UP001231941"/>
    </source>
</evidence>
<dbReference type="EMBL" id="JAVAMP010000003">
    <property type="protein sequence ID" value="MDP5274626.1"/>
    <property type="molecule type" value="Genomic_DNA"/>
</dbReference>